<proteinExistence type="inferred from homology"/>
<evidence type="ECO:0000313" key="11">
    <source>
        <dbReference type="Proteomes" id="UP001567538"/>
    </source>
</evidence>
<dbReference type="GO" id="GO:0004740">
    <property type="term" value="F:pyruvate dehydrogenase (acetyl-transferring) kinase activity"/>
    <property type="evidence" value="ECO:0007669"/>
    <property type="project" value="UniProtKB-EC"/>
</dbReference>
<name>A0ABD1I7Y4_SALDI</name>
<keyword evidence="3 10" id="KW-0808">Transferase</keyword>
<dbReference type="FunFam" id="3.30.200.20:FF:000021">
    <property type="entry name" value="probable serine/threonine-protein kinase At1g54610"/>
    <property type="match status" value="1"/>
</dbReference>
<evidence type="ECO:0000256" key="8">
    <source>
        <dbReference type="SAM" id="MobiDB-lite"/>
    </source>
</evidence>
<evidence type="ECO:0000256" key="7">
    <source>
        <dbReference type="PROSITE-ProRule" id="PRU10141"/>
    </source>
</evidence>
<dbReference type="InterPro" id="IPR000719">
    <property type="entry name" value="Prot_kinase_dom"/>
</dbReference>
<dbReference type="GO" id="GO:0005524">
    <property type="term" value="F:ATP binding"/>
    <property type="evidence" value="ECO:0007669"/>
    <property type="project" value="UniProtKB-UniRule"/>
</dbReference>
<dbReference type="InterPro" id="IPR017441">
    <property type="entry name" value="Protein_kinase_ATP_BS"/>
</dbReference>
<dbReference type="InterPro" id="IPR050108">
    <property type="entry name" value="CDK"/>
</dbReference>
<dbReference type="InterPro" id="IPR011009">
    <property type="entry name" value="Kinase-like_dom_sf"/>
</dbReference>
<evidence type="ECO:0000256" key="3">
    <source>
        <dbReference type="ARBA" id="ARBA00022679"/>
    </source>
</evidence>
<reference evidence="10 11" key="1">
    <citation type="submission" date="2024-06" db="EMBL/GenBank/DDBJ databases">
        <title>A chromosome level genome sequence of Diviner's sage (Salvia divinorum).</title>
        <authorList>
            <person name="Ford S.A."/>
            <person name="Ro D.-K."/>
            <person name="Ness R.W."/>
            <person name="Phillips M.A."/>
        </authorList>
    </citation>
    <scope>NUCLEOTIDE SEQUENCE [LARGE SCALE GENOMIC DNA]</scope>
    <source>
        <strain evidence="10">SAF-2024a</strain>
        <tissue evidence="10">Leaf</tissue>
    </source>
</reference>
<dbReference type="PANTHER" id="PTHR24056">
    <property type="entry name" value="CELL DIVISION PROTEIN KINASE"/>
    <property type="match status" value="1"/>
</dbReference>
<evidence type="ECO:0000313" key="10">
    <source>
        <dbReference type="EMBL" id="KAL1564840.1"/>
    </source>
</evidence>
<feature type="compositionally biased region" description="Polar residues" evidence="8">
    <location>
        <begin position="42"/>
        <end position="53"/>
    </location>
</feature>
<keyword evidence="6 7" id="KW-0067">ATP-binding</keyword>
<feature type="binding site" evidence="7">
    <location>
        <position position="129"/>
    </location>
    <ligand>
        <name>ATP</name>
        <dbReference type="ChEBI" id="CHEBI:30616"/>
    </ligand>
</feature>
<keyword evidence="5 10" id="KW-0418">Kinase</keyword>
<evidence type="ECO:0000256" key="4">
    <source>
        <dbReference type="ARBA" id="ARBA00022741"/>
    </source>
</evidence>
<dbReference type="AlphaFoldDB" id="A0ABD1I7Y4"/>
<dbReference type="Proteomes" id="UP001567538">
    <property type="component" value="Unassembled WGS sequence"/>
</dbReference>
<evidence type="ECO:0000256" key="1">
    <source>
        <dbReference type="ARBA" id="ARBA00006485"/>
    </source>
</evidence>
<dbReference type="CDD" id="cd07840">
    <property type="entry name" value="STKc_CDK9_like"/>
    <property type="match status" value="1"/>
</dbReference>
<feature type="region of interest" description="Disordered" evidence="8">
    <location>
        <begin position="495"/>
        <end position="537"/>
    </location>
</feature>
<dbReference type="PROSITE" id="PS50011">
    <property type="entry name" value="PROTEIN_KINASE_DOM"/>
    <property type="match status" value="1"/>
</dbReference>
<dbReference type="SMART" id="SM00220">
    <property type="entry name" value="S_TKc"/>
    <property type="match status" value="1"/>
</dbReference>
<evidence type="ECO:0000256" key="5">
    <source>
        <dbReference type="ARBA" id="ARBA00022777"/>
    </source>
</evidence>
<feature type="compositionally biased region" description="Basic and acidic residues" evidence="8">
    <location>
        <begin position="506"/>
        <end position="520"/>
    </location>
</feature>
<keyword evidence="11" id="KW-1185">Reference proteome</keyword>
<organism evidence="10 11">
    <name type="scientific">Salvia divinorum</name>
    <name type="common">Maria pastora</name>
    <name type="synonym">Diviner's sage</name>
    <dbReference type="NCBI Taxonomy" id="28513"/>
    <lineage>
        <taxon>Eukaryota</taxon>
        <taxon>Viridiplantae</taxon>
        <taxon>Streptophyta</taxon>
        <taxon>Embryophyta</taxon>
        <taxon>Tracheophyta</taxon>
        <taxon>Spermatophyta</taxon>
        <taxon>Magnoliopsida</taxon>
        <taxon>eudicotyledons</taxon>
        <taxon>Gunneridae</taxon>
        <taxon>Pentapetalae</taxon>
        <taxon>asterids</taxon>
        <taxon>lamiids</taxon>
        <taxon>Lamiales</taxon>
        <taxon>Lamiaceae</taxon>
        <taxon>Nepetoideae</taxon>
        <taxon>Mentheae</taxon>
        <taxon>Salviinae</taxon>
        <taxon>Salvia</taxon>
        <taxon>Salvia subgen. Calosphace</taxon>
    </lineage>
</organism>
<feature type="domain" description="Protein kinase" evidence="9">
    <location>
        <begin position="100"/>
        <end position="384"/>
    </location>
</feature>
<dbReference type="PROSITE" id="PS00108">
    <property type="entry name" value="PROTEIN_KINASE_ST"/>
    <property type="match status" value="1"/>
</dbReference>
<protein>
    <submittedName>
        <fullName evidence="10">[pyruvate dehydrogenase (Acetyl-transferring)] kinase</fullName>
        <ecNumber evidence="10">2.7.11.2</ecNumber>
    </submittedName>
</protein>
<keyword evidence="4 7" id="KW-0547">Nucleotide-binding</keyword>
<keyword evidence="2" id="KW-0723">Serine/threonine-protein kinase</keyword>
<evidence type="ECO:0000256" key="6">
    <source>
        <dbReference type="ARBA" id="ARBA00022840"/>
    </source>
</evidence>
<dbReference type="Pfam" id="PF00069">
    <property type="entry name" value="Pkinase"/>
    <property type="match status" value="1"/>
</dbReference>
<dbReference type="FunFam" id="1.10.510.10:FF:000043">
    <property type="entry name" value="probable serine/threonine-protein kinase At1g54610"/>
    <property type="match status" value="1"/>
</dbReference>
<dbReference type="Gene3D" id="3.30.200.20">
    <property type="entry name" value="Phosphorylase Kinase, domain 1"/>
    <property type="match status" value="1"/>
</dbReference>
<dbReference type="PANTHER" id="PTHR24056:SF491">
    <property type="entry name" value="PROTEIN KINASE DOMAIN-CONTAINING PROTEIN"/>
    <property type="match status" value="1"/>
</dbReference>
<gene>
    <name evidence="10" type="ORF">AAHA92_07133</name>
</gene>
<comment type="caution">
    <text evidence="10">The sequence shown here is derived from an EMBL/GenBank/DDBJ whole genome shotgun (WGS) entry which is preliminary data.</text>
</comment>
<dbReference type="SUPFAM" id="SSF56112">
    <property type="entry name" value="Protein kinase-like (PK-like)"/>
    <property type="match status" value="1"/>
</dbReference>
<comment type="similarity">
    <text evidence="1">Belongs to the protein kinase superfamily. CMGC Ser/Thr protein kinase family. CDC2/CDKX subfamily.</text>
</comment>
<evidence type="ECO:0000259" key="9">
    <source>
        <dbReference type="PROSITE" id="PS50011"/>
    </source>
</evidence>
<dbReference type="PROSITE" id="PS00107">
    <property type="entry name" value="PROTEIN_KINASE_ATP"/>
    <property type="match status" value="1"/>
</dbReference>
<sequence length="537" mass="59970">MGCICSKQSNVHDFVPEIEKIRDHPKYSSTAIFKERPKSGPQRHSTTSSSADGRQQVMCRVGGIPHSAKAEQVAAGWPSWLASVAGEAVHGWTPRSPRSYQKLNKIGQGTYSSVYRGRDLTTDKIVAMKLVRFSSMDPDSVRFMAREICMLRRLDHVNVMKLEALVTSRISGSVYLVFEYMEHDLAGLVASLEVKFTEVQIKCFVRQMLLGLQHCHSRGILHRDIKGSNLLVGDDGVLKIGDFGLATSFGPDRKQALTSHVVTLWYRAPELLLGATEYGVEIDMWSVGCIIAELFAGKPIMPGSTEVEQLHKIFKLCGSPSEEYWGKSKLPQATSFRPRRPYRRRVAEAFKHFPSSALALVETLLSLDPALRGTTSSALKSTFFTSRPLPCDPSSLPKYPPCKELDAKLREEEARRQNAEIVIEDGAEHQRTALEKTCSHNPNASSQNERDDNHHSITVQTFSCSRQASQLRSKGVSNNDSMDYIAKKKRIFRSGPLIPQGGNVDDLLKEHERQIQDALRKSHQGKRRDKAGAGREN</sequence>
<evidence type="ECO:0000256" key="2">
    <source>
        <dbReference type="ARBA" id="ARBA00022527"/>
    </source>
</evidence>
<accession>A0ABD1I7Y4</accession>
<dbReference type="Gene3D" id="1.10.510.10">
    <property type="entry name" value="Transferase(Phosphotransferase) domain 1"/>
    <property type="match status" value="1"/>
</dbReference>
<feature type="region of interest" description="Disordered" evidence="8">
    <location>
        <begin position="26"/>
        <end position="55"/>
    </location>
</feature>
<dbReference type="EC" id="2.7.11.2" evidence="10"/>
<dbReference type="EMBL" id="JBEAFC010000003">
    <property type="protein sequence ID" value="KAL1564840.1"/>
    <property type="molecule type" value="Genomic_DNA"/>
</dbReference>
<dbReference type="InterPro" id="IPR008271">
    <property type="entry name" value="Ser/Thr_kinase_AS"/>
</dbReference>